<dbReference type="NCBIfam" id="NF005836">
    <property type="entry name" value="PRK07740.1"/>
    <property type="match status" value="1"/>
</dbReference>
<keyword evidence="3 5" id="KW-0269">Exonuclease</keyword>
<dbReference type="PANTHER" id="PTHR30231">
    <property type="entry name" value="DNA POLYMERASE III SUBUNIT EPSILON"/>
    <property type="match status" value="1"/>
</dbReference>
<dbReference type="Proteomes" id="UP000076865">
    <property type="component" value="Chromosome"/>
</dbReference>
<dbReference type="SUPFAM" id="SSF53098">
    <property type="entry name" value="Ribonuclease H-like"/>
    <property type="match status" value="1"/>
</dbReference>
<dbReference type="InterPro" id="IPR012337">
    <property type="entry name" value="RNaseH-like_sf"/>
</dbReference>
<keyword evidence="2" id="KW-0378">Hydrolase</keyword>
<protein>
    <submittedName>
        <fullName evidence="5">Exonuclease family protein</fullName>
    </submittedName>
</protein>
<evidence type="ECO:0000256" key="3">
    <source>
        <dbReference type="ARBA" id="ARBA00022839"/>
    </source>
</evidence>
<dbReference type="KEGG" id="aamy:GFC30_1787"/>
<proteinExistence type="predicted"/>
<sequence>MNEQHRFWQRALRMLSLGVPSDKIFAVPENERHSFQQEVWVRMLLKEQQKKQLDIHTGLEHVPFVIIDTETTGFSPQHGDEIFAIAAAKIHDGNVTDFYFRLIRPEKAIPEHISELTGICTEDVKSAPPLKDEMNRFLSFIREGMLIGYHIGHDLSFINHFLWTNYRTKWTGRFLEMRQVMEMLHHPLLFPTLDEALSHYNVPCEQRHTADGDVQAMVRLWKCMLNDIKQKQLDTLYDLYTALSVVGR</sequence>
<keyword evidence="6" id="KW-1185">Reference proteome</keyword>
<dbReference type="PATRIC" id="fig|294699.3.peg.1827"/>
<gene>
    <name evidence="5" type="ORF">GFC30_1787</name>
</gene>
<keyword evidence="1" id="KW-0540">Nuclease</keyword>
<reference evidence="5 6" key="1">
    <citation type="journal article" date="2006" name="Syst. Appl. Microbiol.">
        <title>Anoxybacillus amylolyticus sp. nov., a thermophilic amylase producing bacterium isolated from Mount Rittmann (Antarctica).</title>
        <authorList>
            <person name="Poli A."/>
            <person name="Esposito E."/>
            <person name="Lama L."/>
            <person name="Orlando P."/>
            <person name="Nicolaus G."/>
            <person name="de Appolonia F."/>
            <person name="Gambacorta A."/>
            <person name="Nicolaus B."/>
        </authorList>
    </citation>
    <scope>NUCLEOTIDE SEQUENCE [LARGE SCALE GENOMIC DNA]</scope>
    <source>
        <strain evidence="5 6">DSM 15939</strain>
    </source>
</reference>
<dbReference type="FunFam" id="3.30.420.10:FF:000045">
    <property type="entry name" value="3'-5' exonuclease DinG"/>
    <property type="match status" value="1"/>
</dbReference>
<dbReference type="AlphaFoldDB" id="A0A161HU21"/>
<feature type="domain" description="Exonuclease" evidence="4">
    <location>
        <begin position="63"/>
        <end position="230"/>
    </location>
</feature>
<dbReference type="CDD" id="cd06127">
    <property type="entry name" value="DEDDh"/>
    <property type="match status" value="1"/>
</dbReference>
<name>A0A161HU21_9BACL</name>
<evidence type="ECO:0000259" key="4">
    <source>
        <dbReference type="SMART" id="SM00479"/>
    </source>
</evidence>
<dbReference type="PANTHER" id="PTHR30231:SF4">
    <property type="entry name" value="PROTEIN NEN2"/>
    <property type="match status" value="1"/>
</dbReference>
<dbReference type="RefSeq" id="WP_066324451.1">
    <property type="nucleotide sequence ID" value="NZ_CP015438.1"/>
</dbReference>
<evidence type="ECO:0000256" key="1">
    <source>
        <dbReference type="ARBA" id="ARBA00022722"/>
    </source>
</evidence>
<accession>A0A161HU21</accession>
<evidence type="ECO:0000313" key="6">
    <source>
        <dbReference type="Proteomes" id="UP000076865"/>
    </source>
</evidence>
<dbReference type="SMART" id="SM00479">
    <property type="entry name" value="EXOIII"/>
    <property type="match status" value="1"/>
</dbReference>
<dbReference type="Gene3D" id="3.30.420.10">
    <property type="entry name" value="Ribonuclease H-like superfamily/Ribonuclease H"/>
    <property type="match status" value="1"/>
</dbReference>
<dbReference type="GO" id="GO:0005829">
    <property type="term" value="C:cytosol"/>
    <property type="evidence" value="ECO:0007669"/>
    <property type="project" value="TreeGrafter"/>
</dbReference>
<organism evidence="5 6">
    <name type="scientific">Anoxybacteroides amylolyticum</name>
    <dbReference type="NCBI Taxonomy" id="294699"/>
    <lineage>
        <taxon>Bacteria</taxon>
        <taxon>Bacillati</taxon>
        <taxon>Bacillota</taxon>
        <taxon>Bacilli</taxon>
        <taxon>Bacillales</taxon>
        <taxon>Anoxybacillaceae</taxon>
        <taxon>Anoxybacteroides</taxon>
    </lineage>
</organism>
<dbReference type="InterPro" id="IPR013520">
    <property type="entry name" value="Ribonucl_H"/>
</dbReference>
<dbReference type="EMBL" id="CP015438">
    <property type="protein sequence ID" value="ANB59659.1"/>
    <property type="molecule type" value="Genomic_DNA"/>
</dbReference>
<dbReference type="InterPro" id="IPR036397">
    <property type="entry name" value="RNaseH_sf"/>
</dbReference>
<evidence type="ECO:0000256" key="2">
    <source>
        <dbReference type="ARBA" id="ARBA00022801"/>
    </source>
</evidence>
<dbReference type="GO" id="GO:0008408">
    <property type="term" value="F:3'-5' exonuclease activity"/>
    <property type="evidence" value="ECO:0007669"/>
    <property type="project" value="TreeGrafter"/>
</dbReference>
<dbReference type="OrthoDB" id="9804290at2"/>
<dbReference type="GO" id="GO:0003676">
    <property type="term" value="F:nucleic acid binding"/>
    <property type="evidence" value="ECO:0007669"/>
    <property type="project" value="InterPro"/>
</dbReference>
<dbReference type="Pfam" id="PF00929">
    <property type="entry name" value="RNase_T"/>
    <property type="match status" value="1"/>
</dbReference>
<evidence type="ECO:0000313" key="5">
    <source>
        <dbReference type="EMBL" id="ANB59659.1"/>
    </source>
</evidence>